<evidence type="ECO:0000313" key="5">
    <source>
        <dbReference type="Proteomes" id="UP000224634"/>
    </source>
</evidence>
<proteinExistence type="predicted"/>
<dbReference type="OrthoDB" id="2349068at2759"/>
<dbReference type="InterPro" id="IPR004136">
    <property type="entry name" value="NMO"/>
</dbReference>
<keyword evidence="3" id="KW-0560">Oxidoreductase</keyword>
<dbReference type="SUPFAM" id="SSF51412">
    <property type="entry name" value="Inosine monophosphate dehydrogenase (IMPDH)"/>
    <property type="match status" value="1"/>
</dbReference>
<dbReference type="PANTHER" id="PTHR32332:SF34">
    <property type="entry name" value="2-NITROPROPANE DIOXYGENASE FAMILY, PUTATIVE-RELATED"/>
    <property type="match status" value="1"/>
</dbReference>
<organism evidence="4 5">
    <name type="scientific">Polytolypa hystricis (strain UAMH7299)</name>
    <dbReference type="NCBI Taxonomy" id="1447883"/>
    <lineage>
        <taxon>Eukaryota</taxon>
        <taxon>Fungi</taxon>
        <taxon>Dikarya</taxon>
        <taxon>Ascomycota</taxon>
        <taxon>Pezizomycotina</taxon>
        <taxon>Eurotiomycetes</taxon>
        <taxon>Eurotiomycetidae</taxon>
        <taxon>Onygenales</taxon>
        <taxon>Onygenales incertae sedis</taxon>
        <taxon>Polytolypa</taxon>
    </lineage>
</organism>
<protein>
    <submittedName>
        <fullName evidence="4">Uncharacterized protein</fullName>
    </submittedName>
</protein>
<dbReference type="Gene3D" id="3.20.20.70">
    <property type="entry name" value="Aldolase class I"/>
    <property type="match status" value="1"/>
</dbReference>
<accession>A0A2B7WZI0</accession>
<dbReference type="STRING" id="1447883.A0A2B7WZI0"/>
<keyword evidence="5" id="KW-1185">Reference proteome</keyword>
<dbReference type="AlphaFoldDB" id="A0A2B7WZI0"/>
<dbReference type="Pfam" id="PF03060">
    <property type="entry name" value="NMO"/>
    <property type="match status" value="1"/>
</dbReference>
<evidence type="ECO:0000256" key="2">
    <source>
        <dbReference type="ARBA" id="ARBA00022643"/>
    </source>
</evidence>
<gene>
    <name evidence="4" type="ORF">AJ80_08474</name>
</gene>
<dbReference type="Proteomes" id="UP000224634">
    <property type="component" value="Unassembled WGS sequence"/>
</dbReference>
<comment type="caution">
    <text evidence="4">The sequence shown here is derived from an EMBL/GenBank/DDBJ whole genome shotgun (WGS) entry which is preliminary data.</text>
</comment>
<dbReference type="CDD" id="cd04730">
    <property type="entry name" value="NPD_like"/>
    <property type="match status" value="1"/>
</dbReference>
<dbReference type="GO" id="GO:0018580">
    <property type="term" value="F:nitronate monooxygenase activity"/>
    <property type="evidence" value="ECO:0007669"/>
    <property type="project" value="InterPro"/>
</dbReference>
<dbReference type="InterPro" id="IPR013785">
    <property type="entry name" value="Aldolase_TIM"/>
</dbReference>
<dbReference type="EMBL" id="PDNA01000196">
    <property type="protein sequence ID" value="PGH04744.1"/>
    <property type="molecule type" value="Genomic_DNA"/>
</dbReference>
<keyword evidence="1" id="KW-0285">Flavoprotein</keyword>
<evidence type="ECO:0000313" key="4">
    <source>
        <dbReference type="EMBL" id="PGH04744.1"/>
    </source>
</evidence>
<name>A0A2B7WZI0_POLH7</name>
<dbReference type="PANTHER" id="PTHR32332">
    <property type="entry name" value="2-NITROPROPANE DIOXYGENASE"/>
    <property type="match status" value="1"/>
</dbReference>
<evidence type="ECO:0000256" key="3">
    <source>
        <dbReference type="ARBA" id="ARBA00023002"/>
    </source>
</evidence>
<reference evidence="4 5" key="1">
    <citation type="submission" date="2017-10" db="EMBL/GenBank/DDBJ databases">
        <title>Comparative genomics in systemic dimorphic fungi from Ajellomycetaceae.</title>
        <authorList>
            <person name="Munoz J.F."/>
            <person name="Mcewen J.G."/>
            <person name="Clay O.K."/>
            <person name="Cuomo C.A."/>
        </authorList>
    </citation>
    <scope>NUCLEOTIDE SEQUENCE [LARGE SCALE GENOMIC DNA]</scope>
    <source>
        <strain evidence="4 5">UAMH7299</strain>
    </source>
</reference>
<evidence type="ECO:0000256" key="1">
    <source>
        <dbReference type="ARBA" id="ARBA00022630"/>
    </source>
</evidence>
<sequence>MASSLHSAFAWTKSPLIVSAPMLRIARPQLAVSVSRAGGLGFLAAGFDVTDLEMDLERAAGLVWHSKYPPITPQTGPRPLLPVGVGFLNWGANLTRSLATIGKYTPAAVWLFAAAEPASENMETWAKEVRSVTNGRTKIWVQVGSVAEALEMAQRVRPDTLVVQGSDAGGHGLCQSASVITLVPEIKDVLSDNGFGDIPLIAAGGIADGRGLAAAICLGAAGAAMGTRFLACHEATISKGYQNEVLRVSDGGVSTVRTTVYDRVRGINKWPQQYDGRGVMNKSFHDAREGMSDEDNRKLYQEEILKGDEGWGPEGRMTTYAGTGIGLVKDIIPAGDIVEGVSRQAKAILECNPDGLSK</sequence>
<keyword evidence="2" id="KW-0288">FMN</keyword>